<feature type="domain" description="J" evidence="3">
    <location>
        <begin position="10"/>
        <end position="63"/>
    </location>
</feature>
<evidence type="ECO:0000256" key="1">
    <source>
        <dbReference type="ARBA" id="ARBA00023186"/>
    </source>
</evidence>
<dbReference type="Gene3D" id="1.10.287.110">
    <property type="entry name" value="DnaJ domain"/>
    <property type="match status" value="1"/>
</dbReference>
<evidence type="ECO:0000259" key="3">
    <source>
        <dbReference type="PROSITE" id="PS50076"/>
    </source>
</evidence>
<dbReference type="CDD" id="cd06257">
    <property type="entry name" value="DnaJ"/>
    <property type="match status" value="1"/>
</dbReference>
<evidence type="ECO:0000313" key="4">
    <source>
        <dbReference type="EMBL" id="TQL65920.1"/>
    </source>
</evidence>
<reference evidence="4 5" key="1">
    <citation type="submission" date="2019-06" db="EMBL/GenBank/DDBJ databases">
        <title>Sequencing the genomes of 1000 actinobacteria strains.</title>
        <authorList>
            <person name="Klenk H.-P."/>
        </authorList>
    </citation>
    <scope>NUCLEOTIDE SEQUENCE [LARGE SCALE GENOMIC DNA]</scope>
    <source>
        <strain evidence="4 5">DSM 24083</strain>
    </source>
</reference>
<dbReference type="SMART" id="SM00271">
    <property type="entry name" value="DnaJ"/>
    <property type="match status" value="1"/>
</dbReference>
<dbReference type="PANTHER" id="PTHR44360">
    <property type="entry name" value="DNAJ HOMOLOG SUBFAMILY B MEMBER 9"/>
    <property type="match status" value="1"/>
</dbReference>
<dbReference type="SUPFAM" id="SSF46565">
    <property type="entry name" value="Chaperone J-domain"/>
    <property type="match status" value="1"/>
</dbReference>
<protein>
    <submittedName>
        <fullName evidence="4">DnaJ-like protein</fullName>
    </submittedName>
</protein>
<dbReference type="RefSeq" id="WP_170200460.1">
    <property type="nucleotide sequence ID" value="NZ_BAABAN010000006.1"/>
</dbReference>
<dbReference type="InterPro" id="IPR051948">
    <property type="entry name" value="Hsp70_co-chaperone_J-domain"/>
</dbReference>
<accession>A0A543A0A5</accession>
<dbReference type="GO" id="GO:0051787">
    <property type="term" value="F:misfolded protein binding"/>
    <property type="evidence" value="ECO:0007669"/>
    <property type="project" value="TreeGrafter"/>
</dbReference>
<dbReference type="PROSITE" id="PS50076">
    <property type="entry name" value="DNAJ_2"/>
    <property type="match status" value="1"/>
</dbReference>
<dbReference type="InterPro" id="IPR036869">
    <property type="entry name" value="J_dom_sf"/>
</dbReference>
<gene>
    <name evidence="4" type="ORF">FB556_2395</name>
</gene>
<evidence type="ECO:0000256" key="2">
    <source>
        <dbReference type="SAM" id="MobiDB-lite"/>
    </source>
</evidence>
<dbReference type="EMBL" id="VFOU01000004">
    <property type="protein sequence ID" value="TQL65920.1"/>
    <property type="molecule type" value="Genomic_DNA"/>
</dbReference>
<dbReference type="Proteomes" id="UP000319746">
    <property type="component" value="Unassembled WGS sequence"/>
</dbReference>
<dbReference type="InterPro" id="IPR001623">
    <property type="entry name" value="DnaJ_domain"/>
</dbReference>
<organism evidence="4 5">
    <name type="scientific">Enteractinococcus coprophilus</name>
    <dbReference type="NCBI Taxonomy" id="1027633"/>
    <lineage>
        <taxon>Bacteria</taxon>
        <taxon>Bacillati</taxon>
        <taxon>Actinomycetota</taxon>
        <taxon>Actinomycetes</taxon>
        <taxon>Micrococcales</taxon>
        <taxon>Micrococcaceae</taxon>
    </lineage>
</organism>
<dbReference type="Pfam" id="PF00226">
    <property type="entry name" value="DnaJ"/>
    <property type="match status" value="1"/>
</dbReference>
<sequence>MPDNHRHQFDPYAVLGVSRSASKRQLRRAYLALAKQHHPDRGGDAARFDEITKAWKQLSELDSTPRSTPKPQPRTRTKPTPKSSPDPVRFIPPLADGPIRTATKPPVSVDSLLAQQVVHGVLPGGFLHRKQRALHAELSEVLQSRVYGALPAVRIFHGVKLSRKLVLNTVLLGGSKVAVFGVQHAPPDVYQFNGTHLLGRKRIELPDLTEAVLGLQQLLPTFEVGGFAVIFSANPHAPTIQAPDALNTLGLTEAPASVMDAVRNIKLFIGTGNHNVVDRTAMGQLIATL</sequence>
<evidence type="ECO:0000313" key="5">
    <source>
        <dbReference type="Proteomes" id="UP000319746"/>
    </source>
</evidence>
<keyword evidence="1" id="KW-0143">Chaperone</keyword>
<feature type="region of interest" description="Disordered" evidence="2">
    <location>
        <begin position="57"/>
        <end position="89"/>
    </location>
</feature>
<proteinExistence type="predicted"/>
<dbReference type="PRINTS" id="PR00625">
    <property type="entry name" value="JDOMAIN"/>
</dbReference>
<dbReference type="PANTHER" id="PTHR44360:SF1">
    <property type="entry name" value="DNAJ HOMOLOG SUBFAMILY B MEMBER 9"/>
    <property type="match status" value="1"/>
</dbReference>
<dbReference type="GO" id="GO:0051087">
    <property type="term" value="F:protein-folding chaperone binding"/>
    <property type="evidence" value="ECO:0007669"/>
    <property type="project" value="TreeGrafter"/>
</dbReference>
<name>A0A543A0A5_9MICC</name>
<comment type="caution">
    <text evidence="4">The sequence shown here is derived from an EMBL/GenBank/DDBJ whole genome shotgun (WGS) entry which is preliminary data.</text>
</comment>
<dbReference type="GO" id="GO:0036503">
    <property type="term" value="P:ERAD pathway"/>
    <property type="evidence" value="ECO:0007669"/>
    <property type="project" value="TreeGrafter"/>
</dbReference>
<keyword evidence="5" id="KW-1185">Reference proteome</keyword>
<dbReference type="AlphaFoldDB" id="A0A543A0A5"/>